<accession>A0A914EC82</accession>
<keyword evidence="2" id="KW-1185">Reference proteome</keyword>
<evidence type="ECO:0000313" key="3">
    <source>
        <dbReference type="WBParaSite" id="ACRNAN_scaffold7236.g29172.t1"/>
    </source>
</evidence>
<name>A0A914EC82_9BILA</name>
<sequence length="76" mass="8339">MMRSRPGTKRTAEAIGSSLPPKTYSEPSPVKEILIPGQPDEIPIKNELIAIPVQNIPIVQPTSAFDIKDEEEIDVT</sequence>
<feature type="region of interest" description="Disordered" evidence="1">
    <location>
        <begin position="1"/>
        <end position="29"/>
    </location>
</feature>
<protein>
    <submittedName>
        <fullName evidence="3">Uncharacterized protein</fullName>
    </submittedName>
</protein>
<dbReference type="AlphaFoldDB" id="A0A914EC82"/>
<reference evidence="3" key="1">
    <citation type="submission" date="2022-11" db="UniProtKB">
        <authorList>
            <consortium name="WormBaseParasite"/>
        </authorList>
    </citation>
    <scope>IDENTIFICATION</scope>
</reference>
<organism evidence="2 3">
    <name type="scientific">Acrobeloides nanus</name>
    <dbReference type="NCBI Taxonomy" id="290746"/>
    <lineage>
        <taxon>Eukaryota</taxon>
        <taxon>Metazoa</taxon>
        <taxon>Ecdysozoa</taxon>
        <taxon>Nematoda</taxon>
        <taxon>Chromadorea</taxon>
        <taxon>Rhabditida</taxon>
        <taxon>Tylenchina</taxon>
        <taxon>Cephalobomorpha</taxon>
        <taxon>Cephaloboidea</taxon>
        <taxon>Cephalobidae</taxon>
        <taxon>Acrobeloides</taxon>
    </lineage>
</organism>
<dbReference type="Proteomes" id="UP000887540">
    <property type="component" value="Unplaced"/>
</dbReference>
<dbReference type="WBParaSite" id="ACRNAN_scaffold7236.g29172.t1">
    <property type="protein sequence ID" value="ACRNAN_scaffold7236.g29172.t1"/>
    <property type="gene ID" value="ACRNAN_scaffold7236.g29172"/>
</dbReference>
<evidence type="ECO:0000256" key="1">
    <source>
        <dbReference type="SAM" id="MobiDB-lite"/>
    </source>
</evidence>
<proteinExistence type="predicted"/>
<evidence type="ECO:0000313" key="2">
    <source>
        <dbReference type="Proteomes" id="UP000887540"/>
    </source>
</evidence>